<name>A0ABX1LT46_9CYAN</name>
<dbReference type="Proteomes" id="UP000738376">
    <property type="component" value="Unassembled WGS sequence"/>
</dbReference>
<dbReference type="InterPro" id="IPR014990">
    <property type="entry name" value="DUF1838"/>
</dbReference>
<protein>
    <submittedName>
        <fullName evidence="1">DUF1838 domain-containing protein</fullName>
    </submittedName>
</protein>
<comment type="caution">
    <text evidence="1">The sequence shown here is derived from an EMBL/GenBank/DDBJ whole genome shotgun (WGS) entry which is preliminary data.</text>
</comment>
<keyword evidence="2" id="KW-1185">Reference proteome</keyword>
<dbReference type="Pfam" id="PF08894">
    <property type="entry name" value="DUF1838"/>
    <property type="match status" value="1"/>
</dbReference>
<evidence type="ECO:0000313" key="2">
    <source>
        <dbReference type="Proteomes" id="UP000738376"/>
    </source>
</evidence>
<gene>
    <name evidence="1" type="ORF">HC246_15055</name>
</gene>
<accession>A0ABX1LT46</accession>
<evidence type="ECO:0000313" key="1">
    <source>
        <dbReference type="EMBL" id="NMF59299.1"/>
    </source>
</evidence>
<reference evidence="1 2" key="1">
    <citation type="submission" date="2020-03" db="EMBL/GenBank/DDBJ databases">
        <title>Draft Genome Sequence of 2-Methylisoborneol Producing Pseudanabaena yagii Strain GIHE-NHR1 Isolated from North Han River in South Korea.</title>
        <authorList>
            <person name="Jeong J."/>
        </authorList>
    </citation>
    <scope>NUCLEOTIDE SEQUENCE [LARGE SCALE GENOMIC DNA]</scope>
    <source>
        <strain evidence="1 2">GIHE-NHR1</strain>
    </source>
</reference>
<proteinExistence type="predicted"/>
<dbReference type="EMBL" id="JAAVJL010000001">
    <property type="protein sequence ID" value="NMF59299.1"/>
    <property type="molecule type" value="Genomic_DNA"/>
</dbReference>
<dbReference type="RefSeq" id="WP_169364095.1">
    <property type="nucleotide sequence ID" value="NZ_JAAVJL010000001.1"/>
</dbReference>
<sequence length="268" mass="30541">MFAETREFSATQFAKTRCTTDGTASYLAWSGHLYSFMPDEPKRKLFKILGMSVGRCIDKGEGAWDFTSREVLLYLDPETGEMLRHWQNPWTGEMLPVMHVANSPIQGTFRRNIPAEVDGDTTTFIFDLFAQYPNPLADEPQFAEYCDRPIYSAVELFKLSVPTADLEDPSTTTVSKLTLSWNRVGPWLPWMKMGQRSGNLIYSAHGKKVKDFNALPPILKKEIETRIPLFKDAPAEKIEGAEMTSWEYFKQHFEAYSQGATFPIPSQL</sequence>
<organism evidence="1 2">
    <name type="scientific">Pseudanabaena yagii GIHE-NHR1</name>
    <dbReference type="NCBI Taxonomy" id="2722753"/>
    <lineage>
        <taxon>Bacteria</taxon>
        <taxon>Bacillati</taxon>
        <taxon>Cyanobacteriota</taxon>
        <taxon>Cyanophyceae</taxon>
        <taxon>Pseudanabaenales</taxon>
        <taxon>Pseudanabaenaceae</taxon>
        <taxon>Pseudanabaena</taxon>
        <taxon>Pseudanabaena yagii</taxon>
    </lineage>
</organism>